<dbReference type="OrthoDB" id="3946221at2759"/>
<feature type="region of interest" description="Disordered" evidence="1">
    <location>
        <begin position="1946"/>
        <end position="2018"/>
    </location>
</feature>
<feature type="compositionally biased region" description="Low complexity" evidence="1">
    <location>
        <begin position="1724"/>
        <end position="1745"/>
    </location>
</feature>
<feature type="compositionally biased region" description="Low complexity" evidence="1">
    <location>
        <begin position="1212"/>
        <end position="1227"/>
    </location>
</feature>
<feature type="compositionally biased region" description="Low complexity" evidence="1">
    <location>
        <begin position="1490"/>
        <end position="1506"/>
    </location>
</feature>
<accession>S3D2C0</accession>
<feature type="compositionally biased region" description="Basic residues" evidence="1">
    <location>
        <begin position="354"/>
        <end position="364"/>
    </location>
</feature>
<feature type="compositionally biased region" description="Basic and acidic residues" evidence="1">
    <location>
        <begin position="381"/>
        <end position="391"/>
    </location>
</feature>
<evidence type="ECO:0000313" key="2">
    <source>
        <dbReference type="EMBL" id="EPE07420.1"/>
    </source>
</evidence>
<feature type="compositionally biased region" description="Polar residues" evidence="1">
    <location>
        <begin position="173"/>
        <end position="182"/>
    </location>
</feature>
<feature type="region of interest" description="Disordered" evidence="1">
    <location>
        <begin position="1066"/>
        <end position="1281"/>
    </location>
</feature>
<feature type="compositionally biased region" description="Basic and acidic residues" evidence="1">
    <location>
        <begin position="950"/>
        <end position="959"/>
    </location>
</feature>
<feature type="compositionally biased region" description="Polar residues" evidence="1">
    <location>
        <begin position="1512"/>
        <end position="1528"/>
    </location>
</feature>
<proteinExistence type="predicted"/>
<organism evidence="2 3">
    <name type="scientific">Ophiostoma piceae (strain UAMH 11346)</name>
    <name type="common">Sap stain fungus</name>
    <dbReference type="NCBI Taxonomy" id="1262450"/>
    <lineage>
        <taxon>Eukaryota</taxon>
        <taxon>Fungi</taxon>
        <taxon>Dikarya</taxon>
        <taxon>Ascomycota</taxon>
        <taxon>Pezizomycotina</taxon>
        <taxon>Sordariomycetes</taxon>
        <taxon>Sordariomycetidae</taxon>
        <taxon>Ophiostomatales</taxon>
        <taxon>Ophiostomataceae</taxon>
        <taxon>Ophiostoma</taxon>
    </lineage>
</organism>
<feature type="region of interest" description="Disordered" evidence="1">
    <location>
        <begin position="1406"/>
        <end position="1631"/>
    </location>
</feature>
<dbReference type="Proteomes" id="UP000016923">
    <property type="component" value="Unassembled WGS sequence"/>
</dbReference>
<feature type="compositionally biased region" description="Basic and acidic residues" evidence="1">
    <location>
        <begin position="521"/>
        <end position="539"/>
    </location>
</feature>
<reference evidence="2 3" key="1">
    <citation type="journal article" date="2013" name="BMC Genomics">
        <title>The genome and transcriptome of the pine saprophyte Ophiostoma piceae, and a comparison with the bark beetle-associated pine pathogen Grosmannia clavigera.</title>
        <authorList>
            <person name="Haridas S."/>
            <person name="Wang Y."/>
            <person name="Lim L."/>
            <person name="Massoumi Alamouti S."/>
            <person name="Jackman S."/>
            <person name="Docking R."/>
            <person name="Robertson G."/>
            <person name="Birol I."/>
            <person name="Bohlmann J."/>
            <person name="Breuil C."/>
        </authorList>
    </citation>
    <scope>NUCLEOTIDE SEQUENCE [LARGE SCALE GENOMIC DNA]</scope>
    <source>
        <strain evidence="2 3">UAMH 11346</strain>
    </source>
</reference>
<feature type="region of interest" description="Disordered" evidence="1">
    <location>
        <begin position="1719"/>
        <end position="1783"/>
    </location>
</feature>
<feature type="region of interest" description="Disordered" evidence="1">
    <location>
        <begin position="982"/>
        <end position="1034"/>
    </location>
</feature>
<name>S3D2C0_OPHP1</name>
<feature type="compositionally biased region" description="Acidic residues" evidence="1">
    <location>
        <begin position="1619"/>
        <end position="1628"/>
    </location>
</feature>
<feature type="compositionally biased region" description="Polar residues" evidence="1">
    <location>
        <begin position="1231"/>
        <end position="1240"/>
    </location>
</feature>
<feature type="compositionally biased region" description="Basic and acidic residues" evidence="1">
    <location>
        <begin position="1811"/>
        <end position="1841"/>
    </location>
</feature>
<dbReference type="OMA" id="SEHEPAN"/>
<dbReference type="eggNOG" id="ENOG502SYJI">
    <property type="taxonomic scope" value="Eukaryota"/>
</dbReference>
<gene>
    <name evidence="2" type="ORF">F503_08071</name>
</gene>
<keyword evidence="3" id="KW-1185">Reference proteome</keyword>
<feature type="compositionally biased region" description="Polar residues" evidence="1">
    <location>
        <begin position="485"/>
        <end position="494"/>
    </location>
</feature>
<evidence type="ECO:0000256" key="1">
    <source>
        <dbReference type="SAM" id="MobiDB-lite"/>
    </source>
</evidence>
<feature type="compositionally biased region" description="Polar residues" evidence="1">
    <location>
        <begin position="323"/>
        <end position="353"/>
    </location>
</feature>
<feature type="region of interest" description="Disordered" evidence="1">
    <location>
        <begin position="715"/>
        <end position="752"/>
    </location>
</feature>
<feature type="region of interest" description="Disordered" evidence="1">
    <location>
        <begin position="883"/>
        <end position="969"/>
    </location>
</feature>
<dbReference type="EMBL" id="KE148151">
    <property type="protein sequence ID" value="EPE07420.1"/>
    <property type="molecule type" value="Genomic_DNA"/>
</dbReference>
<feature type="compositionally biased region" description="Polar residues" evidence="1">
    <location>
        <begin position="507"/>
        <end position="519"/>
    </location>
</feature>
<feature type="compositionally biased region" description="Pro residues" evidence="1">
    <location>
        <begin position="883"/>
        <end position="892"/>
    </location>
</feature>
<sequence>MGTPKRPGARGESPDPLSELDREQGQGPHASFLTSSALRRVTRSQRSESLYSLDQRSRMHASRFSVSPRKQTFHLDVGDDQSPQKIRVTVEAEDGDSTGSNSASSVGHAQVAPTTEDRVKRRLFRAPSQTPTPSLIAPSLPPSTAASTRRRQRSSSPAKSSAAPSANRSRKSISQSVATRTTKVPLRGLSDDEEDELDTTSHTLTTATPLPSGTPKPKRGRPRRSGTPMPVKTVQSTQASSPQPEVTPAAPEPTPAKRGRKPRAATPKIEIDDNASTVDELASVDATPILQSPDKRASRAASRATPRSSNTPGAGHTPRTVRASRSSVTPSRTTASANPGYSSGAESTTSSFRVSKRGRGRPRRQAMAPDEMAAIAEERDEQVAAERRPEPEQLPEQLPEPGQGGAGEEYYGTASPDPFLDLFEDAEPVSRFAYSAESRAAVSPAPTSLSSVDLINVQTPAAETTLHEYEYRDATSPLDLLRSQPDYSPESQGAQHADEDDLIHFSSAPSPFVQEQSATHIDLHSEAGPEAQNDDHRVSDPVTQSPAPLHSRVFPQEQSAVPLTALPQSEVTDAGSYGDVDPVHFSDGGLGSDSHHGFYHGFDDRRDYVAESEMGVGSEAYPESDRAGSSTPGGLTLGQNTIAKGEDFSMIGLESLQSSFQLSRGPLPEMGEMTSRIVNHSLDAIRQDHVATIGNDSLHDGASYLEFLTAGSSPSSAPSVVSAHRSPLLPGNRGASATKQAKPALQTPPRKTLSPIKKAMPLAKILGRKFVAPPLRTVVGEASLVHGEEDANDKVNDEVDPRTNDIVTGDYEQVDDDVEEPSLQYNDSFSEIPDAVLDAAAVVNDNDTVNFSQQQAELTGHVVVPPVTYTAVDTAVAGSPIPSLPPSSPFPSSPAVSQPGRTPSRRQMVTSGAASLAPGTAPVDYAPSPLRQAVTPGRSDPAAVTASHSEAVHEPKSQHQTEPSLRSNQQVTAGADATLAEYTAESSPTRGPVVTPDRAALVEYTTEPVSSPPDQTNSRLRVPSEGFRPSLSPIVRAGRVLQSVTSSPPTPKDEGLLRSPFRGVAIASSPVPPVAPAARLARTEELDEREDDHEDSESESEHEPANYELVEAQLHREISASVAPSEASFRSDSEPDFDGEDEEDSDSEHEPEPEMELQEEQEQEQEPQPEQQHVRPVATESSPPPASSLRAWTLGRLAMEGGRTESPRLRRSGSPPSAVRSAARSVADTGSAASSPSHIITPTPALRPVSRPSPKRTADDAGLDVDAGRGQEEDASTVLPSFRKRARLNAVVPAGLSGQPHMRQSTLAATNSATSSSARSPLSSLSPRTSSRSNRGRSDSSRLSAKSRATPLRPTRTVQPAPANGIFAENTADTGSTGRTWRSLVFRENGIVGSISNFAAKLISRIPSGENTPEQSPQLPQPQPEELTAAQPEQATYPSFGEEQREFEQQRELEVQRETELLEREAREQEREREQAVAEASTLPETRFARSGSGSGSRTRPRQQSSVPPHSDASSTHYGSDAIQSMINDISLEGRDATTDVSALHGSGVYQREPEYQYENEQGHQPEQEPEPEQEYEHVQQQEQEREQEQQQQQQQQHDDEYDYEPEPMDINSVHEPEPQYDEPEPMDINEVPPAMTRTIAVTSPAQSFYFGQLQSQPQSQGDWENDEVDIWAVEADRTTRVSTMPSGMTTQNAPVFPAPVLSAPPVTVRALSPALSYRSTPLSPVEEVQSSSVVKPSSVLRSTPPTRPRRPSQPADAALQTGNLQQPSRSGEASVPAATSTATAARSRFLDEFFSSPAALPQELAPTNEADVRFNEQARQRTMLERERRRVGGASHRPEAVDNSTTPTSARAPAFSQTEEAQSFVAGPAMSSARSESSRGSQARESFDLGRPLSMPASSSPAALASSPSRAGPPQNSSLGYFSRQMEIIANTPEGRSLADFFDHTYPKAGEQGEPLQPEQAESSPLGDSQLSGEEVTPHGHSGAGDDMESSFVTPDLRPLPSRSASPTKSCIRPRTKPKVPGRVVVIREGDASRGIPERVTYGEEAMLDRARYSTTEQRFAEHFGLDETASPSTTVQLGGMAQQPADNEYPGVSHASFRLDNFQTEPGHAVFHDAAPVVREEFHRPASITKMPERDWTTSDWIALNEVVHALRGSFVLPPPEEESRPAYQPKIGKYGISAEQTWYQYLEWVREHDDEARHKRGSHVLLGKVVHTDMTAMLVKCWHLDIVDVFRLRSGRVWNEHFVLRRLFSLLLSEMHRGIYVPGN</sequence>
<feature type="compositionally biased region" description="Polar residues" evidence="1">
    <location>
        <begin position="627"/>
        <end position="638"/>
    </location>
</feature>
<protein>
    <submittedName>
        <fullName evidence="2">Uncharacterized protein</fullName>
    </submittedName>
</protein>
<feature type="region of interest" description="Disordered" evidence="1">
    <location>
        <begin position="1293"/>
        <end position="1379"/>
    </location>
</feature>
<feature type="compositionally biased region" description="Polar residues" evidence="1">
    <location>
        <begin position="1007"/>
        <end position="1019"/>
    </location>
</feature>
<feature type="compositionally biased region" description="Low complexity" evidence="1">
    <location>
        <begin position="1892"/>
        <end position="1915"/>
    </location>
</feature>
<feature type="region of interest" description="Disordered" evidence="1">
    <location>
        <begin position="1800"/>
        <end position="1920"/>
    </location>
</feature>
<feature type="compositionally biased region" description="Low complexity" evidence="1">
    <location>
        <begin position="1305"/>
        <end position="1333"/>
    </location>
</feature>
<feature type="compositionally biased region" description="Acidic residues" evidence="1">
    <location>
        <begin position="1134"/>
        <end position="1167"/>
    </location>
</feature>
<feature type="compositionally biased region" description="Low complexity" evidence="1">
    <location>
        <begin position="200"/>
        <end position="215"/>
    </location>
</feature>
<feature type="compositionally biased region" description="Low complexity" evidence="1">
    <location>
        <begin position="154"/>
        <end position="167"/>
    </location>
</feature>
<feature type="compositionally biased region" description="Low complexity" evidence="1">
    <location>
        <begin position="1872"/>
        <end position="1885"/>
    </location>
</feature>
<feature type="region of interest" description="Disordered" evidence="1">
    <location>
        <begin position="1"/>
        <end position="421"/>
    </location>
</feature>
<feature type="compositionally biased region" description="Acidic residues" evidence="1">
    <location>
        <begin position="1085"/>
        <end position="1098"/>
    </location>
</feature>
<feature type="compositionally biased region" description="Basic and acidic residues" evidence="1">
    <location>
        <begin position="1442"/>
        <end position="1476"/>
    </location>
</feature>
<evidence type="ECO:0000313" key="3">
    <source>
        <dbReference type="Proteomes" id="UP000016923"/>
    </source>
</evidence>
<feature type="compositionally biased region" description="Polar residues" evidence="1">
    <location>
        <begin position="1961"/>
        <end position="1973"/>
    </location>
</feature>
<feature type="compositionally biased region" description="Basic and acidic residues" evidence="1">
    <location>
        <begin position="1575"/>
        <end position="1589"/>
    </location>
</feature>
<dbReference type="STRING" id="1262450.S3D2C0"/>
<dbReference type="VEuPathDB" id="FungiDB:F503_08071"/>
<feature type="compositionally biased region" description="Polar residues" evidence="1">
    <location>
        <begin position="960"/>
        <end position="969"/>
    </location>
</feature>
<feature type="compositionally biased region" description="Polar residues" evidence="1">
    <location>
        <begin position="1761"/>
        <end position="1772"/>
    </location>
</feature>
<feature type="compositionally biased region" description="Polar residues" evidence="1">
    <location>
        <begin position="97"/>
        <end position="107"/>
    </location>
</feature>
<dbReference type="HOGENOM" id="CLU_230490_0_0_1"/>
<feature type="region of interest" description="Disordered" evidence="1">
    <location>
        <begin position="614"/>
        <end position="638"/>
    </location>
</feature>
<feature type="region of interest" description="Disordered" evidence="1">
    <location>
        <begin position="476"/>
        <end position="557"/>
    </location>
</feature>
<feature type="compositionally biased region" description="Low complexity" evidence="1">
    <location>
        <begin position="299"/>
        <end position="309"/>
    </location>
</feature>
<feature type="compositionally biased region" description="Polar residues" evidence="1">
    <location>
        <begin position="1843"/>
        <end position="1862"/>
    </location>
</feature>